<proteinExistence type="predicted"/>
<accession>A0A8H4A7E0</accession>
<comment type="caution">
    <text evidence="1">The sequence shown here is derived from an EMBL/GenBank/DDBJ whole genome shotgun (WGS) entry which is preliminary data.</text>
</comment>
<evidence type="ECO:0000313" key="1">
    <source>
        <dbReference type="EMBL" id="KAF0435639.1"/>
    </source>
</evidence>
<sequence>MNIYEATVIDRMHYLDLGLFKHQINFTCSLLKEKYGASILDTIDNRIANISRFLEFKIFKNSIQSLAKITANENRNLMKIIIFVLDNLDIDKSIQNKLLKLYEDWNNISASKLKFPKLYLWVYYTTDLIKKYGCLNRFSTETYESLHKDFVKTLYYLSNKQNIEDQIMKMEFIDHRLKNYRPNSKLYFGSVTLKNRSIIRTTDNFYEKAWYSNVAVAINPKKLLEYLTDEGICYRQIYLLIKVETAEENVDNLALIQ</sequence>
<name>A0A8H4A7E0_GIGMA</name>
<keyword evidence="2" id="KW-1185">Reference proteome</keyword>
<dbReference type="Proteomes" id="UP000439903">
    <property type="component" value="Unassembled WGS sequence"/>
</dbReference>
<protein>
    <submittedName>
        <fullName evidence="1">Zn-finger domain-containing protein</fullName>
    </submittedName>
</protein>
<evidence type="ECO:0000313" key="2">
    <source>
        <dbReference type="Proteomes" id="UP000439903"/>
    </source>
</evidence>
<gene>
    <name evidence="1" type="ORF">F8M41_004761</name>
</gene>
<dbReference type="EMBL" id="WTPW01001440">
    <property type="protein sequence ID" value="KAF0435639.1"/>
    <property type="molecule type" value="Genomic_DNA"/>
</dbReference>
<reference evidence="1 2" key="1">
    <citation type="journal article" date="2019" name="Environ. Microbiol.">
        <title>At the nexus of three kingdoms: the genome of the mycorrhizal fungus Gigaspora margarita provides insights into plant, endobacterial and fungal interactions.</title>
        <authorList>
            <person name="Venice F."/>
            <person name="Ghignone S."/>
            <person name="Salvioli di Fossalunga A."/>
            <person name="Amselem J."/>
            <person name="Novero M."/>
            <person name="Xianan X."/>
            <person name="Sedzielewska Toro K."/>
            <person name="Morin E."/>
            <person name="Lipzen A."/>
            <person name="Grigoriev I.V."/>
            <person name="Henrissat B."/>
            <person name="Martin F.M."/>
            <person name="Bonfante P."/>
        </authorList>
    </citation>
    <scope>NUCLEOTIDE SEQUENCE [LARGE SCALE GENOMIC DNA]</scope>
    <source>
        <strain evidence="1 2">BEG34</strain>
    </source>
</reference>
<dbReference type="AlphaFoldDB" id="A0A8H4A7E0"/>
<organism evidence="1 2">
    <name type="scientific">Gigaspora margarita</name>
    <dbReference type="NCBI Taxonomy" id="4874"/>
    <lineage>
        <taxon>Eukaryota</taxon>
        <taxon>Fungi</taxon>
        <taxon>Fungi incertae sedis</taxon>
        <taxon>Mucoromycota</taxon>
        <taxon>Glomeromycotina</taxon>
        <taxon>Glomeromycetes</taxon>
        <taxon>Diversisporales</taxon>
        <taxon>Gigasporaceae</taxon>
        <taxon>Gigaspora</taxon>
    </lineage>
</organism>
<dbReference type="OrthoDB" id="3246013at2759"/>